<organism evidence="1 2">
    <name type="scientific">Brevibacillus halotolerans</name>
    <dbReference type="NCBI Taxonomy" id="1507437"/>
    <lineage>
        <taxon>Bacteria</taxon>
        <taxon>Bacillati</taxon>
        <taxon>Bacillota</taxon>
        <taxon>Bacilli</taxon>
        <taxon>Bacillales</taxon>
        <taxon>Paenibacillaceae</taxon>
        <taxon>Brevibacillus</taxon>
    </lineage>
</organism>
<comment type="caution">
    <text evidence="1">The sequence shown here is derived from an EMBL/GenBank/DDBJ whole genome shotgun (WGS) entry which is preliminary data.</text>
</comment>
<dbReference type="RefSeq" id="WP_244850412.1">
    <property type="nucleotide sequence ID" value="NZ_BORK01000006.1"/>
</dbReference>
<dbReference type="EMBL" id="JAPTNG010000007">
    <property type="protein sequence ID" value="MCZ0831250.1"/>
    <property type="molecule type" value="Genomic_DNA"/>
</dbReference>
<keyword evidence="2" id="KW-1185">Reference proteome</keyword>
<dbReference type="Proteomes" id="UP001067708">
    <property type="component" value="Unassembled WGS sequence"/>
</dbReference>
<name>A0ABT4HWS2_9BACL</name>
<gene>
    <name evidence="1" type="ORF">O0535_10835</name>
</gene>
<proteinExistence type="predicted"/>
<evidence type="ECO:0000313" key="2">
    <source>
        <dbReference type="Proteomes" id="UP001067708"/>
    </source>
</evidence>
<reference evidence="1" key="1">
    <citation type="submission" date="2022-09" db="EMBL/GenBank/DDBJ databases">
        <title>Genome analysis and characterization of larvicidal activity of Brevibacillus strains.</title>
        <authorList>
            <person name="Patrusheva E.V."/>
            <person name="Izotova A.O."/>
            <person name="Toshchakov S.V."/>
            <person name="Sineoky S.P."/>
        </authorList>
    </citation>
    <scope>NUCLEOTIDE SEQUENCE</scope>
    <source>
        <strain evidence="1">VKPM_B-13244</strain>
    </source>
</reference>
<accession>A0ABT4HWS2</accession>
<dbReference type="InterPro" id="IPR014722">
    <property type="entry name" value="Rib_uL2_dom2"/>
</dbReference>
<protein>
    <submittedName>
        <fullName evidence="1">Uncharacterized protein</fullName>
    </submittedName>
</protein>
<dbReference type="Gene3D" id="2.30.30.30">
    <property type="match status" value="1"/>
</dbReference>
<evidence type="ECO:0000313" key="1">
    <source>
        <dbReference type="EMBL" id="MCZ0831250.1"/>
    </source>
</evidence>
<sequence>MEGQIKKVDRHKKRAKVLIKFMGSEKLVDLGVEILSSLKNLNISN</sequence>